<keyword evidence="3" id="KW-0732">Signal</keyword>
<feature type="compositionally biased region" description="Basic residues" evidence="1">
    <location>
        <begin position="937"/>
        <end position="952"/>
    </location>
</feature>
<protein>
    <submittedName>
        <fullName evidence="4">Uncharacterized protein</fullName>
    </submittedName>
</protein>
<keyword evidence="2" id="KW-0812">Transmembrane</keyword>
<reference evidence="4 5" key="1">
    <citation type="submission" date="2024-10" db="EMBL/GenBank/DDBJ databases">
        <title>Updated reference genomes for cyclostephanoid diatoms.</title>
        <authorList>
            <person name="Roberts W.R."/>
            <person name="Alverson A.J."/>
        </authorList>
    </citation>
    <scope>NUCLEOTIDE SEQUENCE [LARGE SCALE GENOMIC DNA]</scope>
    <source>
        <strain evidence="4 5">AJA228-03</strain>
    </source>
</reference>
<comment type="caution">
    <text evidence="4">The sequence shown here is derived from an EMBL/GenBank/DDBJ whole genome shotgun (WGS) entry which is preliminary data.</text>
</comment>
<evidence type="ECO:0000256" key="3">
    <source>
        <dbReference type="SAM" id="SignalP"/>
    </source>
</evidence>
<dbReference type="EMBL" id="JALLPB020000474">
    <property type="protein sequence ID" value="KAL3808744.1"/>
    <property type="molecule type" value="Genomic_DNA"/>
</dbReference>
<keyword evidence="2" id="KW-1133">Transmembrane helix</keyword>
<keyword evidence="5" id="KW-1185">Reference proteome</keyword>
<evidence type="ECO:0000256" key="2">
    <source>
        <dbReference type="SAM" id="Phobius"/>
    </source>
</evidence>
<gene>
    <name evidence="4" type="ORF">ACHAXA_008897</name>
</gene>
<proteinExistence type="predicted"/>
<organism evidence="4 5">
    <name type="scientific">Cyclostephanos tholiformis</name>
    <dbReference type="NCBI Taxonomy" id="382380"/>
    <lineage>
        <taxon>Eukaryota</taxon>
        <taxon>Sar</taxon>
        <taxon>Stramenopiles</taxon>
        <taxon>Ochrophyta</taxon>
        <taxon>Bacillariophyta</taxon>
        <taxon>Coscinodiscophyceae</taxon>
        <taxon>Thalassiosirophycidae</taxon>
        <taxon>Stephanodiscales</taxon>
        <taxon>Stephanodiscaceae</taxon>
        <taxon>Cyclostephanos</taxon>
    </lineage>
</organism>
<feature type="chain" id="PRO_5044893162" evidence="3">
    <location>
        <begin position="29"/>
        <end position="968"/>
    </location>
</feature>
<feature type="compositionally biased region" description="Basic and acidic residues" evidence="1">
    <location>
        <begin position="87"/>
        <end position="101"/>
    </location>
</feature>
<feature type="signal peptide" evidence="3">
    <location>
        <begin position="1"/>
        <end position="28"/>
    </location>
</feature>
<feature type="compositionally biased region" description="Basic and acidic residues" evidence="1">
    <location>
        <begin position="923"/>
        <end position="936"/>
    </location>
</feature>
<feature type="region of interest" description="Disordered" evidence="1">
    <location>
        <begin position="876"/>
        <end position="968"/>
    </location>
</feature>
<feature type="region of interest" description="Disordered" evidence="1">
    <location>
        <begin position="63"/>
        <end position="123"/>
    </location>
</feature>
<dbReference type="AlphaFoldDB" id="A0ABD3R793"/>
<accession>A0ABD3R793</accession>
<feature type="compositionally biased region" description="Basic residues" evidence="1">
    <location>
        <begin position="906"/>
        <end position="922"/>
    </location>
</feature>
<feature type="transmembrane region" description="Helical" evidence="2">
    <location>
        <begin position="836"/>
        <end position="855"/>
    </location>
</feature>
<feature type="compositionally biased region" description="Polar residues" evidence="1">
    <location>
        <begin position="102"/>
        <end position="123"/>
    </location>
</feature>
<sequence length="968" mass="106939">MVPAMRTTRLLLVYILISEFVAIDPVHARLADRARVVKARGSARDRNGLAIEGGAYRGRTVGSSIGDFDDHHHNNNDGAKGTVSTRTTERREEVVEADERTLATSSVEGFDTTNDGPLRGASSSSIEELSDHEAILSESPEAFNRRLSSQLTGCCNTYKSYSASNMCSLYKQNCASGGGGGSHDSGDQSCEQKGLSFIGISFSVNTANGNPYSYQLCDQFPMENIIDRNYNYVMSMDEDGWLVGGGYKSFDYSGKMPYVDSSHTELLRIGSLDPDKGGTTIEQVYEAMNSVSFAPFSIFPEYLKGGGGHHSGDDQSSVPSSDVTLIVSIVDTYEDGSSYSSYDIFLDELFTALNEVQGGACMDDKDTNPHVSMARGVKFKSSDHKNQYTYNANLEVAVWQAMYPKGVPIGSSGYASFPAGARGNKQYVGYGNLYFFFDRANITKAFRPNRDLTSDESYYATLYTTSDTSSYYSSTTSISFNYQGSGDKNGGGSWEHNPYSWKATMATHDMTDGWELPPNCEQEGETFFGIPLSRKSDSNLQSSSTFQNQFDFENIIDRNYTYIKGFGTNHGWLVGEQIGNGAGSIVDKDTAHIPIFYTGTTNPAMGGMSLANLIKVGKRIEFGTLYIKPAFVFIDDNGHVKLQFEMDPNSALAYLYNNLCKELGISWNYETPYNKEKVYTNCAMHAAGDRAKYGCGPEGTGVGGFCPQMTVAYKPKFQSSDHATAYLTQCNNYVDYWRSLYPSGVAVGTSSFCPSGGCLGLFLNRYDLFNVFKPDLGGSWVEYGEGTIAPTVSPAPTWTGGCDEPHNFHLDRCFRKRTRPRASAVVWDSLGAVGQFTLFLLVFMSVTLAVSIFLARARKRRKKGESYLAFLMRDSRTQRKQKKKSRKVKGNTDLEEAMLERSGSTRSKKTIRSKSRTRSKSVSRREKGEKEEDNVSRRSKSRSKSQSRRSSSRKGEDLDSATPRQQLV</sequence>
<dbReference type="Proteomes" id="UP001530377">
    <property type="component" value="Unassembled WGS sequence"/>
</dbReference>
<feature type="compositionally biased region" description="Basic residues" evidence="1">
    <location>
        <begin position="878"/>
        <end position="889"/>
    </location>
</feature>
<keyword evidence="2" id="KW-0472">Membrane</keyword>
<evidence type="ECO:0000256" key="1">
    <source>
        <dbReference type="SAM" id="MobiDB-lite"/>
    </source>
</evidence>
<evidence type="ECO:0000313" key="5">
    <source>
        <dbReference type="Proteomes" id="UP001530377"/>
    </source>
</evidence>
<name>A0ABD3R793_9STRA</name>
<evidence type="ECO:0000313" key="4">
    <source>
        <dbReference type="EMBL" id="KAL3808744.1"/>
    </source>
</evidence>